<dbReference type="PANTHER" id="PTHR33050">
    <property type="entry name" value="REVERSE TRANSCRIPTASE DOMAIN-CONTAINING PROTEIN"/>
    <property type="match status" value="1"/>
</dbReference>
<comment type="caution">
    <text evidence="2">The sequence shown here is derived from an EMBL/GenBank/DDBJ whole genome shotgun (WGS) entry which is preliminary data.</text>
</comment>
<gene>
    <name evidence="2" type="ORF">PCOR1329_LOCUS68291</name>
</gene>
<feature type="compositionally biased region" description="Low complexity" evidence="1">
    <location>
        <begin position="474"/>
        <end position="486"/>
    </location>
</feature>
<dbReference type="InterPro" id="IPR052055">
    <property type="entry name" value="Hepadnavirus_pol/RT"/>
</dbReference>
<evidence type="ECO:0000313" key="2">
    <source>
        <dbReference type="EMBL" id="CAK0887156.1"/>
    </source>
</evidence>
<sequence length="501" mass="54149">ASMDLDALLERAADLGNHPSFYELRGRDRPPGVEQLQRLVNQGFGILFEDRAAAEAFYSTAVFPAPLGNITRTKPDGATKHRIIQDLKVNLVNSAVTLAERQVLPTIIDHALDVALLSSWAQEGGVSWTLALDFADAFMSVPLHPDEQPFNCAHVGHALRRDRPPAYPQALLRPFARSGCGRAAAAAGRLQLYVDDPVLTVAGTPAAAQLAIDLALTWWPLLGVPLAWKKGALYAREHLWIGAMFIPYSPGEVHVMLPTEFLADLFRLLEPFAAGSGHASVAAARRVVGKCARVAYVVPDAAPFAAALWGALAGAAAADREAPPGRVARRRFGAAARWMRALVNPSGLDLLPLRRVVRAQDEQRGRASDAVVKFDASPWGGGAALYRRGVPVEFFALTWSDDVCGLFNVGTGPHHMIAGDNVAALEGALDFRGKGLLNHITREIAWRRARRRWEYVVSHLPAEHNETADALSRPAAPDPAELPAELTEAERVGAPSVPEFQ</sequence>
<organism evidence="2 3">
    <name type="scientific">Prorocentrum cordatum</name>
    <dbReference type="NCBI Taxonomy" id="2364126"/>
    <lineage>
        <taxon>Eukaryota</taxon>
        <taxon>Sar</taxon>
        <taxon>Alveolata</taxon>
        <taxon>Dinophyceae</taxon>
        <taxon>Prorocentrales</taxon>
        <taxon>Prorocentraceae</taxon>
        <taxon>Prorocentrum</taxon>
    </lineage>
</organism>
<dbReference type="EMBL" id="CAUYUJ010018901">
    <property type="protein sequence ID" value="CAK0887156.1"/>
    <property type="molecule type" value="Genomic_DNA"/>
</dbReference>
<protein>
    <recommendedName>
        <fullName evidence="4">Reverse transcriptase domain-containing protein</fullName>
    </recommendedName>
</protein>
<evidence type="ECO:0008006" key="4">
    <source>
        <dbReference type="Google" id="ProtNLM"/>
    </source>
</evidence>
<feature type="non-terminal residue" evidence="2">
    <location>
        <position position="1"/>
    </location>
</feature>
<dbReference type="InterPro" id="IPR043502">
    <property type="entry name" value="DNA/RNA_pol_sf"/>
</dbReference>
<dbReference type="Proteomes" id="UP001189429">
    <property type="component" value="Unassembled WGS sequence"/>
</dbReference>
<name>A0ABN9WKQ9_9DINO</name>
<proteinExistence type="predicted"/>
<evidence type="ECO:0000256" key="1">
    <source>
        <dbReference type="SAM" id="MobiDB-lite"/>
    </source>
</evidence>
<dbReference type="PANTHER" id="PTHR33050:SF7">
    <property type="entry name" value="RIBONUCLEASE H"/>
    <property type="match status" value="1"/>
</dbReference>
<dbReference type="SUPFAM" id="SSF56672">
    <property type="entry name" value="DNA/RNA polymerases"/>
    <property type="match status" value="1"/>
</dbReference>
<reference evidence="2" key="1">
    <citation type="submission" date="2023-10" db="EMBL/GenBank/DDBJ databases">
        <authorList>
            <person name="Chen Y."/>
            <person name="Shah S."/>
            <person name="Dougan E. K."/>
            <person name="Thang M."/>
            <person name="Chan C."/>
        </authorList>
    </citation>
    <scope>NUCLEOTIDE SEQUENCE [LARGE SCALE GENOMIC DNA]</scope>
</reference>
<feature type="region of interest" description="Disordered" evidence="1">
    <location>
        <begin position="466"/>
        <end position="501"/>
    </location>
</feature>
<feature type="non-terminal residue" evidence="2">
    <location>
        <position position="501"/>
    </location>
</feature>
<accession>A0ABN9WKQ9</accession>
<evidence type="ECO:0000313" key="3">
    <source>
        <dbReference type="Proteomes" id="UP001189429"/>
    </source>
</evidence>
<keyword evidence="3" id="KW-1185">Reference proteome</keyword>